<reference evidence="1" key="1">
    <citation type="journal article" date="2015" name="Nature">
        <title>Complex archaea that bridge the gap between prokaryotes and eukaryotes.</title>
        <authorList>
            <person name="Spang A."/>
            <person name="Saw J.H."/>
            <person name="Jorgensen S.L."/>
            <person name="Zaremba-Niedzwiedzka K."/>
            <person name="Martijn J."/>
            <person name="Lind A.E."/>
            <person name="van Eijk R."/>
            <person name="Schleper C."/>
            <person name="Guy L."/>
            <person name="Ettema T.J."/>
        </authorList>
    </citation>
    <scope>NUCLEOTIDE SEQUENCE</scope>
</reference>
<protein>
    <submittedName>
        <fullName evidence="1">Uncharacterized protein</fullName>
    </submittedName>
</protein>
<evidence type="ECO:0000313" key="1">
    <source>
        <dbReference type="EMBL" id="KKN69424.1"/>
    </source>
</evidence>
<proteinExistence type="predicted"/>
<comment type="caution">
    <text evidence="1">The sequence shown here is derived from an EMBL/GenBank/DDBJ whole genome shotgun (WGS) entry which is preliminary data.</text>
</comment>
<dbReference type="AlphaFoldDB" id="A0A0F9SRA5"/>
<name>A0A0F9SRA5_9ZZZZ</name>
<gene>
    <name evidence="1" type="ORF">LCGC14_0441510</name>
</gene>
<dbReference type="EMBL" id="LAZR01000427">
    <property type="protein sequence ID" value="KKN69424.1"/>
    <property type="molecule type" value="Genomic_DNA"/>
</dbReference>
<accession>A0A0F9SRA5</accession>
<organism evidence="1">
    <name type="scientific">marine sediment metagenome</name>
    <dbReference type="NCBI Taxonomy" id="412755"/>
    <lineage>
        <taxon>unclassified sequences</taxon>
        <taxon>metagenomes</taxon>
        <taxon>ecological metagenomes</taxon>
    </lineage>
</organism>
<sequence>MAKCKFEIGAILKDSLTGFTGPVLGRTEYFTGCVHYGLQNTKLEKDGAPQFQYVWFDESRLVDTGKTMKLPNKATAARSGPHPNAPSVS</sequence>